<dbReference type="Gene3D" id="2.60.120.260">
    <property type="entry name" value="Galactose-binding domain-like"/>
    <property type="match status" value="4"/>
</dbReference>
<feature type="domain" description="SLH" evidence="12">
    <location>
        <begin position="2018"/>
        <end position="2073"/>
    </location>
</feature>
<evidence type="ECO:0000313" key="13">
    <source>
        <dbReference type="EMBL" id="ACL77529.1"/>
    </source>
</evidence>
<dbReference type="PROSITE" id="PS51175">
    <property type="entry name" value="CBM6"/>
    <property type="match status" value="4"/>
</dbReference>
<dbReference type="InterPro" id="IPR035992">
    <property type="entry name" value="Ricin_B-like_lectins"/>
</dbReference>
<dbReference type="Proteomes" id="UP000001349">
    <property type="component" value="Chromosome"/>
</dbReference>
<evidence type="ECO:0000256" key="8">
    <source>
        <dbReference type="ARBA" id="ARBA00023326"/>
    </source>
</evidence>
<dbReference type="SUPFAM" id="SSF50370">
    <property type="entry name" value="Ricin B-like lectins"/>
    <property type="match status" value="1"/>
</dbReference>
<keyword evidence="7" id="KW-0326">Glycosidase</keyword>
<dbReference type="SUPFAM" id="SSF81296">
    <property type="entry name" value="E set domains"/>
    <property type="match status" value="1"/>
</dbReference>
<evidence type="ECO:0008006" key="15">
    <source>
        <dbReference type="Google" id="ProtNLM"/>
    </source>
</evidence>
<dbReference type="InterPro" id="IPR005084">
    <property type="entry name" value="CBM6"/>
</dbReference>
<feature type="domain" description="CBM6" evidence="11">
    <location>
        <begin position="626"/>
        <end position="750"/>
    </location>
</feature>
<evidence type="ECO:0000256" key="10">
    <source>
        <dbReference type="SAM" id="SignalP"/>
    </source>
</evidence>
<feature type="domain" description="SLH" evidence="12">
    <location>
        <begin position="1954"/>
        <end position="2013"/>
    </location>
</feature>
<dbReference type="eggNOG" id="COG3940">
    <property type="taxonomic scope" value="Bacteria"/>
</dbReference>
<keyword evidence="2 10" id="KW-0732">Signal</keyword>
<dbReference type="InterPro" id="IPR001119">
    <property type="entry name" value="SLH_dom"/>
</dbReference>
<dbReference type="InterPro" id="IPR044060">
    <property type="entry name" value="Bacterial_rp_domain"/>
</dbReference>
<dbReference type="eggNOG" id="COG5434">
    <property type="taxonomic scope" value="Bacteria"/>
</dbReference>
<dbReference type="Pfam" id="PF18998">
    <property type="entry name" value="Flg_new_2"/>
    <property type="match status" value="2"/>
</dbReference>
<keyword evidence="3" id="KW-0677">Repeat</keyword>
<dbReference type="PANTHER" id="PTHR43817">
    <property type="entry name" value="GLYCOSYL HYDROLASE"/>
    <property type="match status" value="1"/>
</dbReference>
<dbReference type="Gene3D" id="2.115.10.20">
    <property type="entry name" value="Glycosyl hydrolase domain, family 43"/>
    <property type="match status" value="1"/>
</dbReference>
<dbReference type="HOGENOM" id="CLU_238218_0_0_9"/>
<keyword evidence="4" id="KW-0378">Hydrolase</keyword>
<dbReference type="InterPro" id="IPR014756">
    <property type="entry name" value="Ig_E-set"/>
</dbReference>
<dbReference type="CDD" id="cd00161">
    <property type="entry name" value="beta-trefoil_Ricin-like"/>
    <property type="match status" value="1"/>
</dbReference>
<name>B8I0X3_RUMCH</name>
<keyword evidence="14" id="KW-1185">Reference proteome</keyword>
<comment type="similarity">
    <text evidence="1">Belongs to the glycosyl hydrolase 43 family.</text>
</comment>
<dbReference type="Pfam" id="PF00395">
    <property type="entry name" value="SLH"/>
    <property type="match status" value="3"/>
</dbReference>
<evidence type="ECO:0000256" key="9">
    <source>
        <dbReference type="SAM" id="MobiDB-lite"/>
    </source>
</evidence>
<dbReference type="Pfam" id="PF16990">
    <property type="entry name" value="CBM_35"/>
    <property type="match status" value="3"/>
</dbReference>
<dbReference type="PROSITE" id="PS51272">
    <property type="entry name" value="SLH"/>
    <property type="match status" value="3"/>
</dbReference>
<evidence type="ECO:0000259" key="12">
    <source>
        <dbReference type="PROSITE" id="PS51272"/>
    </source>
</evidence>
<evidence type="ECO:0000313" key="14">
    <source>
        <dbReference type="Proteomes" id="UP000001349"/>
    </source>
</evidence>
<dbReference type="Pfam" id="PF14200">
    <property type="entry name" value="RicinB_lectin_2"/>
    <property type="match status" value="2"/>
</dbReference>
<evidence type="ECO:0000256" key="5">
    <source>
        <dbReference type="ARBA" id="ARBA00023001"/>
    </source>
</evidence>
<dbReference type="Pfam" id="PF17963">
    <property type="entry name" value="Big_9"/>
    <property type="match status" value="1"/>
</dbReference>
<protein>
    <recommendedName>
        <fullName evidence="15">Carbohydrate binding family 6</fullName>
    </recommendedName>
</protein>
<dbReference type="InterPro" id="IPR008979">
    <property type="entry name" value="Galactose-bd-like_sf"/>
</dbReference>
<dbReference type="InterPro" id="IPR005102">
    <property type="entry name" value="Carbo-bd_X2"/>
</dbReference>
<feature type="signal peptide" evidence="10">
    <location>
        <begin position="1"/>
        <end position="25"/>
    </location>
</feature>
<dbReference type="SUPFAM" id="SSF49785">
    <property type="entry name" value="Galactose-binding domain-like"/>
    <property type="match status" value="4"/>
</dbReference>
<dbReference type="Pfam" id="PF04616">
    <property type="entry name" value="Glyco_hydro_43"/>
    <property type="match status" value="1"/>
</dbReference>
<dbReference type="InterPro" id="IPR006710">
    <property type="entry name" value="Glyco_hydro_43"/>
</dbReference>
<evidence type="ECO:0000256" key="6">
    <source>
        <dbReference type="ARBA" id="ARBA00023277"/>
    </source>
</evidence>
<keyword evidence="6" id="KW-0119">Carbohydrate metabolism</keyword>
<evidence type="ECO:0000256" key="7">
    <source>
        <dbReference type="ARBA" id="ARBA00023295"/>
    </source>
</evidence>
<dbReference type="Gene3D" id="2.60.40.10">
    <property type="entry name" value="Immunoglobulins"/>
    <property type="match status" value="2"/>
</dbReference>
<dbReference type="Gene3D" id="2.60.40.1080">
    <property type="match status" value="1"/>
</dbReference>
<feature type="domain" description="CBM6" evidence="11">
    <location>
        <begin position="366"/>
        <end position="492"/>
    </location>
</feature>
<dbReference type="GO" id="GO:0030245">
    <property type="term" value="P:cellulose catabolic process"/>
    <property type="evidence" value="ECO:0007669"/>
    <property type="project" value="UniProtKB-KW"/>
</dbReference>
<evidence type="ECO:0000256" key="3">
    <source>
        <dbReference type="ARBA" id="ARBA00022737"/>
    </source>
</evidence>
<dbReference type="STRING" id="394503.Ccel_3240"/>
<sequence length="2073" mass="222846" precursor="true">MRKKSLVMLSLAIVLSLLLTSISYADVTSSYQNPLMRGADPTIARAADGFYYSCFAVDNDIYLKKADTILGVGTAKSRLAWDKPADFGYVWGPYIYRLDGKWYIYFTSAPENSFGYGHPSSYVLENTSPDPFEGTWELKGVSANADEDGQVTDKPGLLNTQGYGLACGVVTMGGKTYFTYTKYFYYPDPNDPTKEKFDECPTIVEMENPWTLKGTEGTLARPVYDWEKQGDSINEGAAVVERNGKVYFAYSASSFMNDNYCVGVSTADAQSDLLQESNWTKNPEPALAKSPENSSFGPGSPLFVKSEDGTEDWLIYHGGPVGGQTGSNRWVRAQRINWNDDGSINLGIPSNPGTVLDRPSGEEKSETYEAEDASFAGVTRTILSDSSKASGSGVMKYDNSSNGYVEFTVDANMPGSYSLNFRYNNSTGSNITMSLGVNQNSSRELSFEPNGSNSTNYDLLRVHNVQLNAGHNKIRLSSSEANGLVLDAMIIKKSVLYEAENAALSGGALVSTEHSGYSGTGFVGGMYTEGTSAEFTVDAPYAGNYSVNLRYCNGFSNIDKTLSMYVNGVKVKQIDLFSFGDWSKWSERYDNIELRAGSNTITYKYDSGDGGNVNLDYITVTEATTRHYEAENAVLTGNAQKSTDHTGYTGTGFVGGFWTEGSVEFSVNVETAALYDVKLKYALGFPEDRTMSIYLNGSKVKQVTLPSTGGWDTWSEYLETLSLNKGNNTISIKRDSDDSGDINIDSIHLDRRISWKYQAEDATLLGGAHPVDDHLWYEGTGFAGGFETLYESIQFNVNVPNTATYTTTLRYSGAQENDITMSLYVNGTKIKQVSLPPTADWDSWGEATETVNLKAGKNVIEYKRDDGDTGRFNIDSMTIDKYSVGDTDLKNRGIVSGTVYTIKAKHSGKALDVSGYSSEPGALVDQWTYVGGNNQRWEIIDLGTGYYKIKSAHSGLVLDIVEGSPDMDLCQTTSSPAETQQWILEKVGGYYKIVNKSNGMVLDVSEESYDNGKKVHLYSYVGKANQLWKIDVASANELFIPVTGITDVPVTATAGTDLTLFANVLPYNATNKSIEWRVKDAGETGATISGNTLSTVGAGTVLVTAVITDGMPDDNAYTQDYIIQINAVNHAPTAKANIPVAAVAADDSVSFIASDIAEDEDGDTLTIAEIKTSPDSAMASAILDNGTVTVSGVAPGSTDATLVVSDGRGGTVEINVPIEVAAAPDVKIDISQSPVKTIFNALTFGLFFNDSIDVSLSSGKTEIDHFEYQIVGAESPFDSNGTWTTGNSFSVEPDFMGRVYARAVFTDGAVTETYIKALVVDKTKPEIGAVYDKDNASIAVTVSDISAGIDTITYQVGSGEVKSVNLTPTAEKDITFEYSFTISSLPEGQYDVVINAIDNSDNAADTKTLNIVNNGVASAEISPVSESFDINVPADVSTTITWNDASSVTDVVYGGNPVTSDSYEVSGDTLTLKSSYLASLGLVNGDTSEFIINFDRGNPVTFVVSIIDSSDPTPVNRSISVQNDGNGTASANVTSATEGTEVTLTATPNEGYRFKEWQVIYPTGLAITGNTFTMPNGAVSVKAIFEQNPVVNYTLSVNGSYSNESGAGSYVEGSTVTINAGSRSNYTFRGWSSGDGVTFANANSTTTTFTMPAKNVTVTASWTYNGSSPYNGTIPSQPATKDYTADIKVSGASGNSTLPITVDAKTGTARLDTASRNELVANGGISVITVPSIPDVDTYSVGIPVPYLSTADWQGSLRVSTNRGSITVPSNMLTGIAEAAGTKAEITIGKGDKATLTEAAKTAIGDRPLIQLTMYIDGKQMEWNNPNVPVMVTIPYTPSAEELANPERIIIWYIDDNGKAVAVPNGHYDPASGTVAFDTTHFSSYAIGYSDVSFNDVTENAWYNKAVSFIAARDITAGTGNGYFSPNAKLTRGEFIVMLMKAYEIAPDGKQSSNFEDAGNKYYTGYLAAAKRLGISEGIGKNMFAPEKQITRQEMFTMLYNALKTMDKLPQGDTGKSLSSFDDEEMVASWARDAMTLLVETGIVGGNAGQLTPASTTTRSEMAQVLYNLIYKN</sequence>
<feature type="domain" description="CBM6" evidence="11">
    <location>
        <begin position="755"/>
        <end position="880"/>
    </location>
</feature>
<gene>
    <name evidence="13" type="ordered locus">Ccel_3240</name>
</gene>
<feature type="chain" id="PRO_5002873895" description="Carbohydrate binding family 6" evidence="10">
    <location>
        <begin position="26"/>
        <end position="2073"/>
    </location>
</feature>
<dbReference type="Pfam" id="PF03442">
    <property type="entry name" value="CBM_X2"/>
    <property type="match status" value="1"/>
</dbReference>
<dbReference type="KEGG" id="cce:Ccel_3240"/>
<proteinExistence type="inferred from homology"/>
<dbReference type="RefSeq" id="WP_015926587.1">
    <property type="nucleotide sequence ID" value="NC_011898.1"/>
</dbReference>
<keyword evidence="5" id="KW-0136">Cellulose degradation</keyword>
<dbReference type="CAZy" id="GH43">
    <property type="family name" value="Glycoside Hydrolase Family 43"/>
</dbReference>
<dbReference type="PANTHER" id="PTHR43817:SF1">
    <property type="entry name" value="HYDROLASE, FAMILY 43, PUTATIVE (AFU_ORTHOLOGUE AFUA_3G01660)-RELATED"/>
    <property type="match status" value="1"/>
</dbReference>
<keyword evidence="8" id="KW-0624">Polysaccharide degradation</keyword>
<reference evidence="13 14" key="1">
    <citation type="submission" date="2009-01" db="EMBL/GenBank/DDBJ databases">
        <title>Complete sequence of Clostridium cellulolyticum H10.</title>
        <authorList>
            <consortium name="US DOE Joint Genome Institute"/>
            <person name="Lucas S."/>
            <person name="Copeland A."/>
            <person name="Lapidus A."/>
            <person name="Glavina del Rio T."/>
            <person name="Dalin E."/>
            <person name="Tice H."/>
            <person name="Bruce D."/>
            <person name="Goodwin L."/>
            <person name="Pitluck S."/>
            <person name="Chertkov O."/>
            <person name="Saunders E."/>
            <person name="Brettin T."/>
            <person name="Detter J.C."/>
            <person name="Han C."/>
            <person name="Larimer F."/>
            <person name="Land M."/>
            <person name="Hauser L."/>
            <person name="Kyrpides N."/>
            <person name="Ivanova N."/>
            <person name="Zhou J."/>
            <person name="Richardson P."/>
        </authorList>
    </citation>
    <scope>NUCLEOTIDE SEQUENCE [LARGE SCALE GENOMIC DNA]</scope>
    <source>
        <strain evidence="14">ATCC 35319 / DSM 5812 / JCM 6584 / H10</strain>
    </source>
</reference>
<dbReference type="eggNOG" id="COG4733">
    <property type="taxonomic scope" value="Bacteria"/>
</dbReference>
<dbReference type="Gene3D" id="2.80.10.50">
    <property type="match status" value="1"/>
</dbReference>
<evidence type="ECO:0000256" key="1">
    <source>
        <dbReference type="ARBA" id="ARBA00009865"/>
    </source>
</evidence>
<evidence type="ECO:0000256" key="4">
    <source>
        <dbReference type="ARBA" id="ARBA00022801"/>
    </source>
</evidence>
<evidence type="ECO:0000256" key="2">
    <source>
        <dbReference type="ARBA" id="ARBA00022729"/>
    </source>
</evidence>
<dbReference type="eggNOG" id="COG5498">
    <property type="taxonomic scope" value="Bacteria"/>
</dbReference>
<accession>B8I0X3</accession>
<organism evidence="13 14">
    <name type="scientific">Ruminiclostridium cellulolyticum (strain ATCC 35319 / DSM 5812 / JCM 6584 / H10)</name>
    <name type="common">Clostridium cellulolyticum</name>
    <dbReference type="NCBI Taxonomy" id="394503"/>
    <lineage>
        <taxon>Bacteria</taxon>
        <taxon>Bacillati</taxon>
        <taxon>Bacillota</taxon>
        <taxon>Clostridia</taxon>
        <taxon>Eubacteriales</taxon>
        <taxon>Oscillospiraceae</taxon>
        <taxon>Ruminiclostridium</taxon>
    </lineage>
</organism>
<feature type="domain" description="SLH" evidence="12">
    <location>
        <begin position="1890"/>
        <end position="1953"/>
    </location>
</feature>
<dbReference type="SMART" id="SM00458">
    <property type="entry name" value="RICIN"/>
    <property type="match status" value="1"/>
</dbReference>
<feature type="domain" description="CBM6" evidence="11">
    <location>
        <begin position="495"/>
        <end position="621"/>
    </location>
</feature>
<dbReference type="eggNOG" id="COG5492">
    <property type="taxonomic scope" value="Bacteria"/>
</dbReference>
<evidence type="ECO:0000259" key="11">
    <source>
        <dbReference type="PROSITE" id="PS51175"/>
    </source>
</evidence>
<dbReference type="GO" id="GO:0030246">
    <property type="term" value="F:carbohydrate binding"/>
    <property type="evidence" value="ECO:0007669"/>
    <property type="project" value="InterPro"/>
</dbReference>
<dbReference type="InterPro" id="IPR023296">
    <property type="entry name" value="Glyco_hydro_beta-prop_sf"/>
</dbReference>
<dbReference type="EMBL" id="CP001348">
    <property type="protein sequence ID" value="ACL77529.1"/>
    <property type="molecule type" value="Genomic_DNA"/>
</dbReference>
<dbReference type="InterPro" id="IPR000772">
    <property type="entry name" value="Ricin_B_lectin"/>
</dbReference>
<dbReference type="CDD" id="cd04083">
    <property type="entry name" value="CBM35_Lmo2446-like"/>
    <property type="match status" value="3"/>
</dbReference>
<dbReference type="GO" id="GO:0004553">
    <property type="term" value="F:hydrolase activity, hydrolyzing O-glycosyl compounds"/>
    <property type="evidence" value="ECO:0007669"/>
    <property type="project" value="InterPro"/>
</dbReference>
<dbReference type="InterPro" id="IPR013783">
    <property type="entry name" value="Ig-like_fold"/>
</dbReference>
<dbReference type="PROSITE" id="PS50231">
    <property type="entry name" value="RICIN_B_LECTIN"/>
    <property type="match status" value="1"/>
</dbReference>
<feature type="region of interest" description="Disordered" evidence="9">
    <location>
        <begin position="281"/>
        <end position="301"/>
    </location>
</feature>
<dbReference type="SUPFAM" id="SSF75005">
    <property type="entry name" value="Arabinanase/levansucrase/invertase"/>
    <property type="match status" value="1"/>
</dbReference>
<dbReference type="CDD" id="cd08980">
    <property type="entry name" value="GH43_LbAraf43-like"/>
    <property type="match status" value="1"/>
</dbReference>